<reference evidence="1" key="2">
    <citation type="submission" date="2012-06" db="EMBL/GenBank/DDBJ databases">
        <authorList>
            <person name="Yu Y."/>
            <person name="Currie J."/>
            <person name="Lomeli R."/>
            <person name="Angelova A."/>
            <person name="Collura K."/>
            <person name="Wissotski M."/>
            <person name="Campos D."/>
            <person name="Kudrna D."/>
            <person name="Golser W."/>
            <person name="Ashely E."/>
            <person name="Descour A."/>
            <person name="Fernandes J."/>
            <person name="Soderlund C."/>
            <person name="Walbot V."/>
        </authorList>
    </citation>
    <scope>NUCLEOTIDE SEQUENCE</scope>
    <source>
        <strain evidence="1">B73</strain>
    </source>
</reference>
<accession>C0HG81</accession>
<reference evidence="1" key="1">
    <citation type="journal article" date="2009" name="PLoS Genet.">
        <title>Sequencing, mapping, and analysis of 27,455 maize full-length cDNAs.</title>
        <authorList>
            <person name="Soderlund C."/>
            <person name="Descour A."/>
            <person name="Kudrna D."/>
            <person name="Bomhoff M."/>
            <person name="Boyd L."/>
            <person name="Currie J."/>
            <person name="Angelova A."/>
            <person name="Collura K."/>
            <person name="Wissotski M."/>
            <person name="Ashley E."/>
            <person name="Morrow D."/>
            <person name="Fernandes J."/>
            <person name="Walbot V."/>
            <person name="Yu Y."/>
        </authorList>
    </citation>
    <scope>NUCLEOTIDE SEQUENCE</scope>
    <source>
        <strain evidence="1">B73</strain>
    </source>
</reference>
<dbReference type="EMBL" id="BT061337">
    <property type="protein sequence ID" value="ACN26034.1"/>
    <property type="molecule type" value="mRNA"/>
</dbReference>
<evidence type="ECO:0000313" key="1">
    <source>
        <dbReference type="EMBL" id="ACN26034.1"/>
    </source>
</evidence>
<organism evidence="1">
    <name type="scientific">Zea mays</name>
    <name type="common">Maize</name>
    <dbReference type="NCBI Taxonomy" id="4577"/>
    <lineage>
        <taxon>Eukaryota</taxon>
        <taxon>Viridiplantae</taxon>
        <taxon>Streptophyta</taxon>
        <taxon>Embryophyta</taxon>
        <taxon>Tracheophyta</taxon>
        <taxon>Spermatophyta</taxon>
        <taxon>Magnoliopsida</taxon>
        <taxon>Liliopsida</taxon>
        <taxon>Poales</taxon>
        <taxon>Poaceae</taxon>
        <taxon>PACMAD clade</taxon>
        <taxon>Panicoideae</taxon>
        <taxon>Andropogonodae</taxon>
        <taxon>Andropogoneae</taxon>
        <taxon>Tripsacinae</taxon>
        <taxon>Zea</taxon>
    </lineage>
</organism>
<sequence length="129" mass="14541">MACEVAECFSKDLTVRARPLWNCLKNVQSLATMMSKVFNISEACSLSQCSIKDLTLVSPKVSALMDMFLLSYLWVAIRNNNLVSICTGCNNKSSQSITRSKFKHFLGPEHIRVVNTVVGKNLFRWPTTY</sequence>
<protein>
    <submittedName>
        <fullName evidence="1">Uncharacterized protein</fullName>
    </submittedName>
</protein>
<proteinExistence type="evidence at transcript level"/>
<name>C0HG81_MAIZE</name>
<dbReference type="AlphaFoldDB" id="C0HG81"/>